<evidence type="ECO:0008006" key="5">
    <source>
        <dbReference type="Google" id="ProtNLM"/>
    </source>
</evidence>
<dbReference type="VEuPathDB" id="PlasmoDB:PRG01_0503000"/>
<feature type="compositionally biased region" description="Basic residues" evidence="1">
    <location>
        <begin position="296"/>
        <end position="305"/>
    </location>
</feature>
<dbReference type="AlphaFoldDB" id="A0A2P9D6K0"/>
<feature type="region of interest" description="Disordered" evidence="1">
    <location>
        <begin position="292"/>
        <end position="338"/>
    </location>
</feature>
<proteinExistence type="predicted"/>
<dbReference type="PANTHER" id="PTHR37563">
    <property type="entry name" value="PHYTANOYL-COA DIOXYGENASE FAMILY PROTEIN (AFU_ORTHOLOGUE AFUA_2G03330)"/>
    <property type="match status" value="1"/>
</dbReference>
<organism evidence="3 4">
    <name type="scientific">Plasmodium reichenowi</name>
    <dbReference type="NCBI Taxonomy" id="5854"/>
    <lineage>
        <taxon>Eukaryota</taxon>
        <taxon>Sar</taxon>
        <taxon>Alveolata</taxon>
        <taxon>Apicomplexa</taxon>
        <taxon>Aconoidasida</taxon>
        <taxon>Haemosporida</taxon>
        <taxon>Plasmodiidae</taxon>
        <taxon>Plasmodium</taxon>
        <taxon>Plasmodium (Laverania)</taxon>
    </lineage>
</organism>
<keyword evidence="2" id="KW-0812">Transmembrane</keyword>
<protein>
    <recommendedName>
        <fullName evidence="5">Phytanoyl-CoA dioxygenase</fullName>
    </recommendedName>
</protein>
<dbReference type="VEuPathDB" id="PlasmoDB:PRCDC_0503100"/>
<dbReference type="Gene3D" id="2.60.120.620">
    <property type="entry name" value="q2cbj1_9rhob like domain"/>
    <property type="match status" value="1"/>
</dbReference>
<sequence length="632" mass="75150">MNKYKDTLKTKFEYKYLFYFASFVSINLGICNEYIKKKKLAYKNVSHKIYFDLSEKNFEFLDKNKYLYRIEKINEYFDLPKSKLLDACNNYFPVDYHLQYVSNIFEKKKDELNNIMEKEKNSISIDELICDIINYLESVINGNINVDNHRINHNNININIYNKDHINISNNNNNNDDIYLDNKCSDGGSFLKNLNLSYFKDFLVERKKINLDESFNDNSLNVLFDELYTYTYIYLLINYKRNNFFDFIKMKRSYRHCSEHVGKDIGLEVHNYIGLGIKDNKLTILKEEQEEEEKKKNNKIKKNKKYNNDNINIKNSSSDTNIDSPSNNNNNNNNNNGKQILDNTKYVLNIDTIKEIHRSLSTYGIVVLKNVLPKENIKRLKKELFVEEKDINISSFLMNKDQNIFCIRPSRGRQYCILRNSTVSDLFVNLQQYWMNIVYSYLSFGTYENIFKHFDRKTIFNLNNINNLDIKNEKNDKIYLSELQLLNNEPLSDKQTYHVDNGYNGISIIVPLNKINEESGNFEFFTGTHLFSSLQNKSLKHKIKTFKQFLKVYYITKGSSFIPDVKEQDLIIYDSRILHRGLSNNLWMKNSSLIYRYDYKKYPPPGQNFIDIFSYNIIGKCISFFNFLEKYI</sequence>
<dbReference type="PANTHER" id="PTHR37563:SF2">
    <property type="entry name" value="PHYTANOYL-COA DIOXYGENASE FAMILY PROTEIN (AFU_ORTHOLOGUE AFUA_2G03330)"/>
    <property type="match status" value="1"/>
</dbReference>
<dbReference type="SUPFAM" id="SSF51197">
    <property type="entry name" value="Clavaminate synthase-like"/>
    <property type="match status" value="1"/>
</dbReference>
<evidence type="ECO:0000256" key="1">
    <source>
        <dbReference type="SAM" id="MobiDB-lite"/>
    </source>
</evidence>
<evidence type="ECO:0000313" key="3">
    <source>
        <dbReference type="EMBL" id="SOV76685.1"/>
    </source>
</evidence>
<dbReference type="OrthoDB" id="420046at2759"/>
<dbReference type="EMBL" id="LT969568">
    <property type="protein sequence ID" value="SOV76685.1"/>
    <property type="molecule type" value="Genomic_DNA"/>
</dbReference>
<reference evidence="3 4" key="1">
    <citation type="submission" date="2016-09" db="EMBL/GenBank/DDBJ databases">
        <authorList>
            <consortium name="Pathogen Informatics"/>
        </authorList>
    </citation>
    <scope>NUCLEOTIDE SEQUENCE [LARGE SCALE GENOMIC DNA]</scope>
</reference>
<feature type="transmembrane region" description="Helical" evidence="2">
    <location>
        <begin position="16"/>
        <end position="35"/>
    </location>
</feature>
<evidence type="ECO:0000313" key="4">
    <source>
        <dbReference type="Proteomes" id="UP000240500"/>
    </source>
</evidence>
<dbReference type="InterPro" id="IPR051961">
    <property type="entry name" value="Fungal_Metabolite_Diox"/>
</dbReference>
<keyword evidence="2" id="KW-1133">Transmembrane helix</keyword>
<evidence type="ECO:0000256" key="2">
    <source>
        <dbReference type="SAM" id="Phobius"/>
    </source>
</evidence>
<gene>
    <name evidence="3" type="ORF">PRG01_0503000</name>
</gene>
<feature type="compositionally biased region" description="Low complexity" evidence="1">
    <location>
        <begin position="308"/>
        <end position="336"/>
    </location>
</feature>
<name>A0A2P9D6K0_PLARE</name>
<dbReference type="Proteomes" id="UP000240500">
    <property type="component" value="Chromosome 5"/>
</dbReference>
<keyword evidence="2" id="KW-0472">Membrane</keyword>
<accession>A0A2P9D6K0</accession>